<name>A0A8H3J7E7_9LECA</name>
<gene>
    <name evidence="1" type="ORF">IMSHALPRED_003163</name>
</gene>
<sequence>MPSLAMLGQPPVNTQDDSTIRRYTHTGGSIVLHEWFHLVSTDIIDETSLLPPGGDYKNRDWPSWTLNAGKIAYGYANSVYLGLARPQLALRNADNYAIFSVCVAYPTLNCLGNFATAIAKREELPFQPAPEAVKKIREGGSTWPLGKDEEYEWQS</sequence>
<reference evidence="1" key="1">
    <citation type="submission" date="2021-03" db="EMBL/GenBank/DDBJ databases">
        <authorList>
            <person name="Tagirdzhanova G."/>
        </authorList>
    </citation>
    <scope>NUCLEOTIDE SEQUENCE</scope>
</reference>
<organism evidence="1 2">
    <name type="scientific">Imshaugia aleurites</name>
    <dbReference type="NCBI Taxonomy" id="172621"/>
    <lineage>
        <taxon>Eukaryota</taxon>
        <taxon>Fungi</taxon>
        <taxon>Dikarya</taxon>
        <taxon>Ascomycota</taxon>
        <taxon>Pezizomycotina</taxon>
        <taxon>Lecanoromycetes</taxon>
        <taxon>OSLEUM clade</taxon>
        <taxon>Lecanoromycetidae</taxon>
        <taxon>Lecanorales</taxon>
        <taxon>Lecanorineae</taxon>
        <taxon>Parmeliaceae</taxon>
        <taxon>Imshaugia</taxon>
    </lineage>
</organism>
<protein>
    <submittedName>
        <fullName evidence="1">Uncharacterized protein</fullName>
    </submittedName>
</protein>
<proteinExistence type="predicted"/>
<accession>A0A8H3J7E7</accession>
<dbReference type="Gene3D" id="3.40.390.10">
    <property type="entry name" value="Collagenase (Catalytic Domain)"/>
    <property type="match status" value="1"/>
</dbReference>
<dbReference type="AlphaFoldDB" id="A0A8H3J7E7"/>
<comment type="caution">
    <text evidence="1">The sequence shown here is derived from an EMBL/GenBank/DDBJ whole genome shotgun (WGS) entry which is preliminary data.</text>
</comment>
<evidence type="ECO:0000313" key="2">
    <source>
        <dbReference type="Proteomes" id="UP000664534"/>
    </source>
</evidence>
<evidence type="ECO:0000313" key="1">
    <source>
        <dbReference type="EMBL" id="CAF9942027.1"/>
    </source>
</evidence>
<dbReference type="EMBL" id="CAJPDT010000165">
    <property type="protein sequence ID" value="CAF9942027.1"/>
    <property type="molecule type" value="Genomic_DNA"/>
</dbReference>
<dbReference type="Proteomes" id="UP000664534">
    <property type="component" value="Unassembled WGS sequence"/>
</dbReference>
<keyword evidence="2" id="KW-1185">Reference proteome</keyword>
<dbReference type="SUPFAM" id="SSF55486">
    <property type="entry name" value="Metalloproteases ('zincins'), catalytic domain"/>
    <property type="match status" value="1"/>
</dbReference>
<dbReference type="InterPro" id="IPR024079">
    <property type="entry name" value="MetalloPept_cat_dom_sf"/>
</dbReference>
<dbReference type="GO" id="GO:0008237">
    <property type="term" value="F:metallopeptidase activity"/>
    <property type="evidence" value="ECO:0007669"/>
    <property type="project" value="InterPro"/>
</dbReference>